<dbReference type="UniPathway" id="UPA00997"/>
<proteinExistence type="inferred from homology"/>
<dbReference type="GO" id="GO:0019787">
    <property type="term" value="F:ubiquitin-like protein transferase activity"/>
    <property type="evidence" value="ECO:0007669"/>
    <property type="project" value="UniProtKB-UniRule"/>
</dbReference>
<feature type="binding site" evidence="7">
    <location>
        <position position="67"/>
    </location>
    <ligand>
        <name>Mg(2+)</name>
        <dbReference type="ChEBI" id="CHEBI:18420"/>
    </ligand>
</feature>
<evidence type="ECO:0000256" key="4">
    <source>
        <dbReference type="ARBA" id="ARBA00022786"/>
    </source>
</evidence>
<keyword evidence="11" id="KW-1185">Reference proteome</keyword>
<keyword evidence="3 7" id="KW-0547">Nucleotide-binding</keyword>
<dbReference type="GO" id="GO:0005524">
    <property type="term" value="F:ATP binding"/>
    <property type="evidence" value="ECO:0007669"/>
    <property type="project" value="UniProtKB-UniRule"/>
</dbReference>
<evidence type="ECO:0000256" key="6">
    <source>
        <dbReference type="ARBA" id="ARBA00022842"/>
    </source>
</evidence>
<keyword evidence="1 7" id="KW-0436">Ligase</keyword>
<dbReference type="InterPro" id="IPR022279">
    <property type="entry name" value="Pup_ligase"/>
</dbReference>
<evidence type="ECO:0000256" key="9">
    <source>
        <dbReference type="PIRSR" id="PIRSR018077-1"/>
    </source>
</evidence>
<keyword evidence="5 7" id="KW-0067">ATP-binding</keyword>
<evidence type="ECO:0000256" key="3">
    <source>
        <dbReference type="ARBA" id="ARBA00022741"/>
    </source>
</evidence>
<comment type="similarity">
    <text evidence="7">Belongs to the Pup ligase/Pup deamidase family. Pup-conjugating enzyme subfamily.</text>
</comment>
<feature type="binding site" evidence="7">
    <location>
        <position position="70"/>
    </location>
    <ligand>
        <name>ATP</name>
        <dbReference type="ChEBI" id="CHEBI:30616"/>
    </ligand>
</feature>
<accession>A0A1L7CSM8</accession>
<dbReference type="GO" id="GO:0000287">
    <property type="term" value="F:magnesium ion binding"/>
    <property type="evidence" value="ECO:0007669"/>
    <property type="project" value="UniProtKB-UniRule"/>
</dbReference>
<dbReference type="AlphaFoldDB" id="A0A1L7CSM8"/>
<dbReference type="STRING" id="1437875.CFRA_05855"/>
<dbReference type="GO" id="GO:0019941">
    <property type="term" value="P:modification-dependent protein catabolic process"/>
    <property type="evidence" value="ECO:0007669"/>
    <property type="project" value="UniProtKB-UniRule"/>
</dbReference>
<feature type="binding site" evidence="7">
    <location>
        <position position="59"/>
    </location>
    <ligand>
        <name>Mg(2+)</name>
        <dbReference type="ChEBI" id="CHEBI:18420"/>
    </ligand>
</feature>
<dbReference type="Pfam" id="PF03136">
    <property type="entry name" value="Pup_ligase"/>
    <property type="match status" value="1"/>
</dbReference>
<evidence type="ECO:0000256" key="5">
    <source>
        <dbReference type="ARBA" id="ARBA00022840"/>
    </source>
</evidence>
<dbReference type="PIRSF" id="PIRSF018077">
    <property type="entry name" value="UCP018077"/>
    <property type="match status" value="1"/>
</dbReference>
<protein>
    <recommendedName>
        <fullName evidence="7 8">Pup--protein ligase</fullName>
        <ecNumber evidence="7 8">6.3.1.19</ecNumber>
    </recommendedName>
    <alternativeName>
        <fullName evidence="7">Proteasome accessory factor A</fullName>
    </alternativeName>
    <alternativeName>
        <fullName evidence="7">Pup-conjugating enzyme</fullName>
    </alternativeName>
</protein>
<reference evidence="10 11" key="1">
    <citation type="submission" date="2014-08" db="EMBL/GenBank/DDBJ databases">
        <title>Complete genome sequence of Corynebacterium frankenforstense ST18(T) (=DSM 45800(T)), isolated from raw cow milk.</title>
        <authorList>
            <person name="Ruckert C."/>
            <person name="Albersmeier A."/>
            <person name="Winkler A."/>
            <person name="Lipski A."/>
            <person name="Kalinowski J."/>
        </authorList>
    </citation>
    <scope>NUCLEOTIDE SEQUENCE [LARGE SCALE GENOMIC DNA]</scope>
    <source>
        <strain evidence="10 11">ST18</strain>
    </source>
</reference>
<dbReference type="NCBIfam" id="TIGR03686">
    <property type="entry name" value="pupylate_PafA"/>
    <property type="match status" value="1"/>
</dbReference>
<comment type="catalytic activity">
    <reaction evidence="7">
        <text>ATP + [prokaryotic ubiquitin-like protein]-L-glutamate + [protein]-L-lysine = ADP + phosphate + N(6)-([prokaryotic ubiquitin-like protein]-gamma-L-glutamyl)-[protein]-L-lysine.</text>
        <dbReference type="EC" id="6.3.1.19"/>
    </reaction>
</comment>
<keyword evidence="6 7" id="KW-0460">Magnesium</keyword>
<evidence type="ECO:0000256" key="7">
    <source>
        <dbReference type="HAMAP-Rule" id="MF_02111"/>
    </source>
</evidence>
<dbReference type="Proteomes" id="UP000185434">
    <property type="component" value="Chromosome"/>
</dbReference>
<sequence>MGEVFTRRIMGLETEYGITAVADGHRALGPDEISRYLFRPVVAEYSSSNVFIPNGARLYLDVGAHPEYATAECDGLSQLVAHHVAGDRVVDDLAVRAEQAVAADGIDAQVYLFKNNVDSLGNSYGCHENYLVGRSAVLKTLGRDLMPFLVTRQLVCGAGLVTRPRGDRPAEFLLSQRADQVWESVSSATTRSRPVINTRDEPHADSHRFRRMHVIVGDSNMAEPTTALKVGSMLLMLELAEAGAGLPTVELKQPVAQGRVVARDVTGRAELECADGSTTCALEIQRACCAAARAWLAERPDAASGTSTAEMTRVVELWERALDAVDSGELDRVGRQIDWVIKRNLLERYRDRLGGDWAHPKLAQVDLAYHDIRPGRGLYALLAARGLVEHWVDEAEIAAAVETAPATTRARARGEFLAAARAAGSQVTCDWQRLKVTRPEPETLELADPFEPHPEGLGHMVELAGAPR</sequence>
<comment type="function">
    <text evidence="7">Catalyzes the covalent attachment of the prokaryotic ubiquitin-like protein modifier Pup to the proteasomal substrate proteins, thereby targeting them for proteasomal degradation. This tagging system is termed pupylation. The ligation reaction involves the side-chain carboxylate of the C-terminal glutamate of Pup and the side-chain amino group of a substrate lysine.</text>
</comment>
<dbReference type="RefSeq" id="WP_075663832.1">
    <property type="nucleotide sequence ID" value="NZ_CP009247.1"/>
</dbReference>
<dbReference type="HAMAP" id="MF_02111">
    <property type="entry name" value="Pup_ligase"/>
    <property type="match status" value="1"/>
</dbReference>
<evidence type="ECO:0000256" key="1">
    <source>
        <dbReference type="ARBA" id="ARBA00022598"/>
    </source>
</evidence>
<dbReference type="PANTHER" id="PTHR42307">
    <property type="entry name" value="PUP DEAMIDASE/DEPUPYLASE"/>
    <property type="match status" value="1"/>
</dbReference>
<feature type="binding site" evidence="7">
    <location>
        <position position="57"/>
    </location>
    <ligand>
        <name>ATP</name>
        <dbReference type="ChEBI" id="CHEBI:30616"/>
    </ligand>
</feature>
<comment type="pathway">
    <text evidence="7">Protein degradation; proteasomal Pup-dependent pathway.</text>
</comment>
<feature type="binding site" evidence="7">
    <location>
        <position position="431"/>
    </location>
    <ligand>
        <name>ATP</name>
        <dbReference type="ChEBI" id="CHEBI:30616"/>
    </ligand>
</feature>
<feature type="binding site" evidence="7">
    <location>
        <position position="13"/>
    </location>
    <ligand>
        <name>Mg(2+)</name>
        <dbReference type="ChEBI" id="CHEBI:18420"/>
    </ligand>
</feature>
<dbReference type="InterPro" id="IPR004347">
    <property type="entry name" value="Pup_ligase/deamidase"/>
</dbReference>
<dbReference type="PANTHER" id="PTHR42307:SF3">
    <property type="entry name" value="PUP--PROTEIN LIGASE"/>
    <property type="match status" value="1"/>
</dbReference>
<dbReference type="EC" id="6.3.1.19" evidence="7 8"/>
<evidence type="ECO:0000256" key="2">
    <source>
        <dbReference type="ARBA" id="ARBA00022723"/>
    </source>
</evidence>
<gene>
    <name evidence="7" type="primary">pafA</name>
    <name evidence="10" type="ORF">CFRA_05855</name>
</gene>
<dbReference type="KEGG" id="cfk:CFRA_05855"/>
<keyword evidence="2 7" id="KW-0479">Metal-binding</keyword>
<dbReference type="GO" id="GO:0016879">
    <property type="term" value="F:ligase activity, forming carbon-nitrogen bonds"/>
    <property type="evidence" value="ECO:0007669"/>
    <property type="project" value="UniProtKB-UniRule"/>
</dbReference>
<dbReference type="EMBL" id="CP009247">
    <property type="protein sequence ID" value="APT88847.1"/>
    <property type="molecule type" value="Genomic_DNA"/>
</dbReference>
<dbReference type="GO" id="GO:0010498">
    <property type="term" value="P:proteasomal protein catabolic process"/>
    <property type="evidence" value="ECO:0007669"/>
    <property type="project" value="UniProtKB-UniRule"/>
</dbReference>
<feature type="active site" description="Proton acceptor" evidence="7 9">
    <location>
        <position position="61"/>
    </location>
</feature>
<evidence type="ECO:0000313" key="11">
    <source>
        <dbReference type="Proteomes" id="UP000185434"/>
    </source>
</evidence>
<dbReference type="GO" id="GO:0070490">
    <property type="term" value="P:protein pupylation"/>
    <property type="evidence" value="ECO:0007669"/>
    <property type="project" value="UniProtKB-UniRule"/>
</dbReference>
<evidence type="ECO:0000313" key="10">
    <source>
        <dbReference type="EMBL" id="APT88847.1"/>
    </source>
</evidence>
<organism evidence="10 11">
    <name type="scientific">Corynebacterium frankenforstense DSM 45800</name>
    <dbReference type="NCBI Taxonomy" id="1437875"/>
    <lineage>
        <taxon>Bacteria</taxon>
        <taxon>Bacillati</taxon>
        <taxon>Actinomycetota</taxon>
        <taxon>Actinomycetes</taxon>
        <taxon>Mycobacteriales</taxon>
        <taxon>Corynebacteriaceae</taxon>
        <taxon>Corynebacterium</taxon>
    </lineage>
</organism>
<comment type="miscellaneous">
    <text evidence="7">The reaction mechanism probably proceeds via the activation of Pup by phosphorylation of its C-terminal glutamate, which is then subject to nucleophilic attack by the substrate lysine, resulting in an isopeptide bond and the release of phosphate as a good leaving group.</text>
</comment>
<comment type="pathway">
    <text evidence="7">Protein modification; protein pupylation.</text>
</comment>
<dbReference type="UniPathway" id="UPA00998"/>
<keyword evidence="4 7" id="KW-0833">Ubl conjugation pathway</keyword>
<evidence type="ECO:0000256" key="8">
    <source>
        <dbReference type="NCBIfam" id="TIGR03686"/>
    </source>
</evidence>
<name>A0A1L7CSM8_9CORY</name>